<reference evidence="2" key="1">
    <citation type="journal article" date="2016" name="Ticks Tick Borne Dis.">
        <title>De novo assembly and annotation of the salivary gland transcriptome of Rhipicephalus appendiculatus male and female ticks during blood feeding.</title>
        <authorList>
            <person name="de Castro M.H."/>
            <person name="de Klerk D."/>
            <person name="Pienaar R."/>
            <person name="Latif A.A."/>
            <person name="Rees D.J."/>
            <person name="Mans B.J."/>
        </authorList>
    </citation>
    <scope>NUCLEOTIDE SEQUENCE</scope>
    <source>
        <tissue evidence="2">Salivary glands</tissue>
    </source>
</reference>
<evidence type="ECO:0000313" key="2">
    <source>
        <dbReference type="EMBL" id="JAP81675.1"/>
    </source>
</evidence>
<evidence type="ECO:0000256" key="1">
    <source>
        <dbReference type="SAM" id="SignalP"/>
    </source>
</evidence>
<feature type="signal peptide" evidence="1">
    <location>
        <begin position="1"/>
        <end position="18"/>
    </location>
</feature>
<proteinExistence type="predicted"/>
<dbReference type="Gene3D" id="2.40.128.20">
    <property type="match status" value="1"/>
</dbReference>
<sequence>MNTVGLLVLHFFVCAVMAQPGANPATNISDTPLGRNESVYLVGYSAGLNNSEITCLHSNYNASYGTWVERYIWFDIGEESDEDQAGRYGIPSNMTILKTSPNVLTLNVSGKPWCSLWVTKDKIETQLTANETFYKDCDDPHYVGFPKSCF</sequence>
<protein>
    <submittedName>
        <fullName evidence="2">Lipocalin</fullName>
    </submittedName>
</protein>
<organism evidence="2">
    <name type="scientific">Rhipicephalus appendiculatus</name>
    <name type="common">Brown ear tick</name>
    <dbReference type="NCBI Taxonomy" id="34631"/>
    <lineage>
        <taxon>Eukaryota</taxon>
        <taxon>Metazoa</taxon>
        <taxon>Ecdysozoa</taxon>
        <taxon>Arthropoda</taxon>
        <taxon>Chelicerata</taxon>
        <taxon>Arachnida</taxon>
        <taxon>Acari</taxon>
        <taxon>Parasitiformes</taxon>
        <taxon>Ixodida</taxon>
        <taxon>Ixodoidea</taxon>
        <taxon>Ixodidae</taxon>
        <taxon>Rhipicephalinae</taxon>
        <taxon>Rhipicephalus</taxon>
        <taxon>Rhipicephalus</taxon>
    </lineage>
</organism>
<accession>A0A131YT14</accession>
<name>A0A131YT14_RHIAP</name>
<dbReference type="AlphaFoldDB" id="A0A131YT14"/>
<dbReference type="EMBL" id="GEDV01006882">
    <property type="protein sequence ID" value="JAP81675.1"/>
    <property type="molecule type" value="Transcribed_RNA"/>
</dbReference>
<dbReference type="InterPro" id="IPR012674">
    <property type="entry name" value="Calycin"/>
</dbReference>
<feature type="chain" id="PRO_5007286031" evidence="1">
    <location>
        <begin position="19"/>
        <end position="150"/>
    </location>
</feature>
<keyword evidence="1" id="KW-0732">Signal</keyword>